<dbReference type="Proteomes" id="UP000244926">
    <property type="component" value="Chromosome I"/>
</dbReference>
<sequence length="155" mass="17639">MLFESYINFLNTAASWPKPLRILVQGRYFVDSELIETPYRIRDFKSTSLPLRVYRSLPIVSTVAGIIRLIEASSGPIHSKDKTKYRLEIVQAIVEILGLGILILVIDIVRCVLAILIAVIFNVLNFLSLNCKCFDKPWLKDRVMANLLKSIDFLA</sequence>
<gene>
    <name evidence="2" type="ORF">C10C_0190</name>
</gene>
<dbReference type="OrthoDB" id="9964083at2"/>
<feature type="transmembrane region" description="Helical" evidence="1">
    <location>
        <begin position="112"/>
        <end position="134"/>
    </location>
</feature>
<accession>A0A2R8FAA9</accession>
<dbReference type="AlphaFoldDB" id="A0A2R8FAA9"/>
<protein>
    <submittedName>
        <fullName evidence="2">Uncharacterized protein</fullName>
    </submittedName>
</protein>
<organism evidence="2 3">
    <name type="scientific">Chlamydia serpentis</name>
    <dbReference type="NCBI Taxonomy" id="1967782"/>
    <lineage>
        <taxon>Bacteria</taxon>
        <taxon>Pseudomonadati</taxon>
        <taxon>Chlamydiota</taxon>
        <taxon>Chlamydiia</taxon>
        <taxon>Chlamydiales</taxon>
        <taxon>Chlamydiaceae</taxon>
        <taxon>Chlamydia/Chlamydophila group</taxon>
        <taxon>Chlamydia</taxon>
    </lineage>
</organism>
<reference evidence="3" key="1">
    <citation type="submission" date="2017-11" db="EMBL/GenBank/DDBJ databases">
        <authorList>
            <person name="Seth-Smith MB H."/>
        </authorList>
    </citation>
    <scope>NUCLEOTIDE SEQUENCE [LARGE SCALE GENOMIC DNA]</scope>
</reference>
<dbReference type="EMBL" id="LT993738">
    <property type="protein sequence ID" value="SPN73370.1"/>
    <property type="molecule type" value="Genomic_DNA"/>
</dbReference>
<keyword evidence="1" id="KW-1133">Transmembrane helix</keyword>
<dbReference type="RefSeq" id="WP_108896346.1">
    <property type="nucleotide sequence ID" value="NZ_LT993738.1"/>
</dbReference>
<keyword evidence="3" id="KW-1185">Reference proteome</keyword>
<proteinExistence type="predicted"/>
<dbReference type="KEGG" id="csee:C10C_0190"/>
<evidence type="ECO:0000256" key="1">
    <source>
        <dbReference type="SAM" id="Phobius"/>
    </source>
</evidence>
<name>A0A2R8FAA9_9CHLA</name>
<feature type="transmembrane region" description="Helical" evidence="1">
    <location>
        <begin position="89"/>
        <end position="106"/>
    </location>
</feature>
<keyword evidence="1" id="KW-0812">Transmembrane</keyword>
<evidence type="ECO:0000313" key="3">
    <source>
        <dbReference type="Proteomes" id="UP000244926"/>
    </source>
</evidence>
<keyword evidence="1" id="KW-0472">Membrane</keyword>
<evidence type="ECO:0000313" key="2">
    <source>
        <dbReference type="EMBL" id="SPN73370.1"/>
    </source>
</evidence>